<evidence type="ECO:0000313" key="2">
    <source>
        <dbReference type="EMBL" id="KAG2572891.1"/>
    </source>
</evidence>
<proteinExistence type="predicted"/>
<protein>
    <submittedName>
        <fullName evidence="2">Uncharacterized protein</fullName>
    </submittedName>
</protein>
<reference evidence="2" key="1">
    <citation type="submission" date="2020-05" db="EMBL/GenBank/DDBJ databases">
        <title>WGS assembly of Panicum virgatum.</title>
        <authorList>
            <person name="Lovell J.T."/>
            <person name="Jenkins J."/>
            <person name="Shu S."/>
            <person name="Juenger T.E."/>
            <person name="Schmutz J."/>
        </authorList>
    </citation>
    <scope>NUCLEOTIDE SEQUENCE</scope>
    <source>
        <strain evidence="2">AP13</strain>
    </source>
</reference>
<feature type="compositionally biased region" description="Low complexity" evidence="1">
    <location>
        <begin position="19"/>
        <end position="40"/>
    </location>
</feature>
<comment type="caution">
    <text evidence="2">The sequence shown here is derived from an EMBL/GenBank/DDBJ whole genome shotgun (WGS) entry which is preliminary data.</text>
</comment>
<accession>A0A8T0QDA0</accession>
<gene>
    <name evidence="2" type="ORF">PVAP13_7KG207420</name>
</gene>
<feature type="region of interest" description="Disordered" evidence="1">
    <location>
        <begin position="1"/>
        <end position="67"/>
    </location>
</feature>
<feature type="compositionally biased region" description="Pro residues" evidence="1">
    <location>
        <begin position="41"/>
        <end position="52"/>
    </location>
</feature>
<dbReference type="AlphaFoldDB" id="A0A8T0QDA0"/>
<evidence type="ECO:0000256" key="1">
    <source>
        <dbReference type="SAM" id="MobiDB-lite"/>
    </source>
</evidence>
<feature type="region of interest" description="Disordered" evidence="1">
    <location>
        <begin position="149"/>
        <end position="173"/>
    </location>
</feature>
<name>A0A8T0QDA0_PANVG</name>
<evidence type="ECO:0000313" key="3">
    <source>
        <dbReference type="Proteomes" id="UP000823388"/>
    </source>
</evidence>
<organism evidence="2 3">
    <name type="scientific">Panicum virgatum</name>
    <name type="common">Blackwell switchgrass</name>
    <dbReference type="NCBI Taxonomy" id="38727"/>
    <lineage>
        <taxon>Eukaryota</taxon>
        <taxon>Viridiplantae</taxon>
        <taxon>Streptophyta</taxon>
        <taxon>Embryophyta</taxon>
        <taxon>Tracheophyta</taxon>
        <taxon>Spermatophyta</taxon>
        <taxon>Magnoliopsida</taxon>
        <taxon>Liliopsida</taxon>
        <taxon>Poales</taxon>
        <taxon>Poaceae</taxon>
        <taxon>PACMAD clade</taxon>
        <taxon>Panicoideae</taxon>
        <taxon>Panicodae</taxon>
        <taxon>Paniceae</taxon>
        <taxon>Panicinae</taxon>
        <taxon>Panicum</taxon>
        <taxon>Panicum sect. Hiantes</taxon>
    </lineage>
</organism>
<feature type="compositionally biased region" description="Polar residues" evidence="1">
    <location>
        <begin position="158"/>
        <end position="173"/>
    </location>
</feature>
<dbReference type="EMBL" id="CM029049">
    <property type="protein sequence ID" value="KAG2572891.1"/>
    <property type="molecule type" value="Genomic_DNA"/>
</dbReference>
<dbReference type="Proteomes" id="UP000823388">
    <property type="component" value="Chromosome 7K"/>
</dbReference>
<sequence>MASSLLPHLSRRRPPSLPPSWSSAASGRWSSGGPSRLSSPAPAPPHPAPAPPGFGGHGNGASGPVRGYTMVARRGAAPFFNNDGSSSPVVRSLAARTGMGYSFIAGPDAGGSAPPPLPAHTPTRWNATAAANRRPGLIHTWVNVPHGEAARRLPNGVHQEQGSSSTSEEYTPA</sequence>
<keyword evidence="3" id="KW-1185">Reference proteome</keyword>